<evidence type="ECO:0000313" key="5">
    <source>
        <dbReference type="EMBL" id="PXV70354.1"/>
    </source>
</evidence>
<dbReference type="InterPro" id="IPR035897">
    <property type="entry name" value="Toll_tir_struct_dom_sf"/>
</dbReference>
<dbReference type="Pfam" id="PF00400">
    <property type="entry name" value="WD40"/>
    <property type="match status" value="4"/>
</dbReference>
<dbReference type="AlphaFoldDB" id="A0A318EFB2"/>
<feature type="repeat" description="WD" evidence="3">
    <location>
        <begin position="776"/>
        <end position="817"/>
    </location>
</feature>
<dbReference type="SMART" id="SM00320">
    <property type="entry name" value="WD40"/>
    <property type="match status" value="11"/>
</dbReference>
<dbReference type="CDD" id="cd00200">
    <property type="entry name" value="WD40"/>
    <property type="match status" value="1"/>
</dbReference>
<evidence type="ECO:0000259" key="4">
    <source>
        <dbReference type="PROSITE" id="PS50104"/>
    </source>
</evidence>
<feature type="domain" description="TIR" evidence="4">
    <location>
        <begin position="5"/>
        <end position="203"/>
    </location>
</feature>
<dbReference type="Gene3D" id="2.130.10.10">
    <property type="entry name" value="YVTN repeat-like/Quinoprotein amine dehydrogenase"/>
    <property type="match status" value="5"/>
</dbReference>
<proteinExistence type="predicted"/>
<dbReference type="PANTHER" id="PTHR22847:SF637">
    <property type="entry name" value="WD REPEAT DOMAIN 5B"/>
    <property type="match status" value="1"/>
</dbReference>
<dbReference type="Proteomes" id="UP000248330">
    <property type="component" value="Unassembled WGS sequence"/>
</dbReference>
<keyword evidence="2" id="KW-0677">Repeat</keyword>
<dbReference type="PROSITE" id="PS50104">
    <property type="entry name" value="TIR"/>
    <property type="match status" value="1"/>
</dbReference>
<organism evidence="5 6">
    <name type="scientific">Sinimarinibacterium flocculans</name>
    <dbReference type="NCBI Taxonomy" id="985250"/>
    <lineage>
        <taxon>Bacteria</taxon>
        <taxon>Pseudomonadati</taxon>
        <taxon>Pseudomonadota</taxon>
        <taxon>Gammaproteobacteria</taxon>
        <taxon>Nevskiales</taxon>
        <taxon>Nevskiaceae</taxon>
        <taxon>Sinimarinibacterium</taxon>
    </lineage>
</organism>
<accession>A0A318EFB2</accession>
<dbReference type="RefSeq" id="WP_110264024.1">
    <property type="nucleotide sequence ID" value="NZ_CAWNXA010000002.1"/>
</dbReference>
<feature type="repeat" description="WD" evidence="3">
    <location>
        <begin position="686"/>
        <end position="727"/>
    </location>
</feature>
<evidence type="ECO:0000256" key="1">
    <source>
        <dbReference type="ARBA" id="ARBA00022574"/>
    </source>
</evidence>
<keyword evidence="6" id="KW-1185">Reference proteome</keyword>
<dbReference type="Pfam" id="PF13676">
    <property type="entry name" value="TIR_2"/>
    <property type="match status" value="1"/>
</dbReference>
<dbReference type="InterPro" id="IPR000157">
    <property type="entry name" value="TIR_dom"/>
</dbReference>
<dbReference type="SUPFAM" id="SSF52200">
    <property type="entry name" value="Toll/Interleukin receptor TIR domain"/>
    <property type="match status" value="1"/>
</dbReference>
<evidence type="ECO:0000313" key="6">
    <source>
        <dbReference type="Proteomes" id="UP000248330"/>
    </source>
</evidence>
<name>A0A318EFB2_9GAMM</name>
<dbReference type="EMBL" id="QICN01000002">
    <property type="protein sequence ID" value="PXV70354.1"/>
    <property type="molecule type" value="Genomic_DNA"/>
</dbReference>
<dbReference type="InterPro" id="IPR015943">
    <property type="entry name" value="WD40/YVTN_repeat-like_dom_sf"/>
</dbReference>
<sequence>MTEDYKYWAFISYSHQDRAWGDWLHKTLETYRVPRRLVGRASRDGQVPERLYPVFRDRDELPSSANLGDVLNESLRQSRYQIVICSPRSAASRWVNEEIKYFKSLGREDRVLCLIVDGEPNVFDIPGRDIEECFAPALRYRVDAHGHITDAPAEPIAADAREHADGKRGAKLKLLSGLLGVGLDEIVQRERQREFWKRVQVGAAAMAFAGLCVGAWQWYQNERAAREREISIEKLVESGRQELLAGQHARAAVYLNKAYKMGHDTVPLRFMLAQAMKPVEALTDVRVEHGGRAVYASTFSPDGTRFALHVLLEVAGQQRAVIRIYNAADGALLRELPEAPVLPLDMEFLSGGQRLLVTGFPDDIRSGPPLTRIWALAEDATGLKLEGINGYAGRAAHPEGSRVLVANERGLHVHDTQTGERLAHWLPGESLRAASYSPDGNSIAAATADGSVVTLDGVAGRVLQRYAGTNGQPLTAVLFSPTGKDLIALPERSGLPQLSGDIRIWNVADGALRLSFAADAGLLYVLQFSRDGRRFATVGSEGYKVWSTARGVLLFSVPRALTEFARAALSPDGDTLVTADFQNRIAEVWDVRSKRMVHTLDLHTDGVSNAAFNPSGSRLLLASRDGSADLWNMPIDRAWRYESFETLPYVTRFDADGRHLLVGGGRADDGRIMVLDGQDGSIKQRMDGHEDVVVDLDLSEDGRRLVSASLDGTAALWDYVRGTRIATLSHSPEGTYTARFNRSGDRILTTTSPDGSLPDDDATWLWNGLDGEPIARLSHTKFVYAADFDHSGERVATGSFDGTLNLWRAADGKLLRSWPASGGPIHGLAFSPHDRQLAKTTPGSIQLFDPDAGTQTGALRDASLGIPEVLAYSPDGKMLAIGTQSGSIWLWQLEDDVIRTLKGHQQLVDALAFSADGALLVSGGLDGEVRAWDAHKGVALGVLLSFARKAGFELFAPGDRLAATAWSQIAVVDVSARSRRAEDVGRVLTCKAPWIVGVDFKLISEKRENAPCGR</sequence>
<feature type="repeat" description="WD" evidence="3">
    <location>
        <begin position="600"/>
        <end position="633"/>
    </location>
</feature>
<feature type="repeat" description="WD" evidence="3">
    <location>
        <begin position="901"/>
        <end position="942"/>
    </location>
</feature>
<dbReference type="InterPro" id="IPR011047">
    <property type="entry name" value="Quinoprotein_ADH-like_sf"/>
</dbReference>
<protein>
    <submittedName>
        <fullName evidence="5">WD40 repeat protein</fullName>
    </submittedName>
</protein>
<dbReference type="PROSITE" id="PS50294">
    <property type="entry name" value="WD_REPEATS_REGION"/>
    <property type="match status" value="4"/>
</dbReference>
<reference evidence="5 6" key="1">
    <citation type="submission" date="2018-04" db="EMBL/GenBank/DDBJ databases">
        <title>Genomic Encyclopedia of Type Strains, Phase IV (KMG-IV): sequencing the most valuable type-strain genomes for metagenomic binning, comparative biology and taxonomic classification.</title>
        <authorList>
            <person name="Goeker M."/>
        </authorList>
    </citation>
    <scope>NUCLEOTIDE SEQUENCE [LARGE SCALE GENOMIC DNA]</scope>
    <source>
        <strain evidence="5 6">DSM 104150</strain>
    </source>
</reference>
<dbReference type="InterPro" id="IPR001680">
    <property type="entry name" value="WD40_rpt"/>
</dbReference>
<dbReference type="PRINTS" id="PR00320">
    <property type="entry name" value="GPROTEINBRPT"/>
</dbReference>
<dbReference type="Gene3D" id="3.40.50.10140">
    <property type="entry name" value="Toll/interleukin-1 receptor homology (TIR) domain"/>
    <property type="match status" value="1"/>
</dbReference>
<evidence type="ECO:0000256" key="3">
    <source>
        <dbReference type="PROSITE-ProRule" id="PRU00221"/>
    </source>
</evidence>
<gene>
    <name evidence="5" type="ORF">C8D93_102206</name>
</gene>
<dbReference type="SUPFAM" id="SSF50998">
    <property type="entry name" value="Quinoprotein alcohol dehydrogenase-like"/>
    <property type="match status" value="2"/>
</dbReference>
<comment type="caution">
    <text evidence="5">The sequence shown here is derived from an EMBL/GenBank/DDBJ whole genome shotgun (WGS) entry which is preliminary data.</text>
</comment>
<dbReference type="InterPro" id="IPR020472">
    <property type="entry name" value="WD40_PAC1"/>
</dbReference>
<keyword evidence="1 3" id="KW-0853">WD repeat</keyword>
<dbReference type="OrthoDB" id="511103at2"/>
<dbReference type="GO" id="GO:0007165">
    <property type="term" value="P:signal transduction"/>
    <property type="evidence" value="ECO:0007669"/>
    <property type="project" value="InterPro"/>
</dbReference>
<evidence type="ECO:0000256" key="2">
    <source>
        <dbReference type="ARBA" id="ARBA00022737"/>
    </source>
</evidence>
<dbReference type="PROSITE" id="PS50082">
    <property type="entry name" value="WD_REPEATS_2"/>
    <property type="match status" value="4"/>
</dbReference>
<dbReference type="PANTHER" id="PTHR22847">
    <property type="entry name" value="WD40 REPEAT PROTEIN"/>
    <property type="match status" value="1"/>
</dbReference>